<dbReference type="PANTHER" id="PTHR11076:SF33">
    <property type="entry name" value="DNA POLYMERASE KAPPA"/>
    <property type="match status" value="1"/>
</dbReference>
<dbReference type="KEGG" id="mri:Mal4_44060"/>
<keyword evidence="14 16" id="KW-0234">DNA repair</keyword>
<sequence>MILHVDMDAFYASVEERERPELVGKPLIIGGTPQGRGVVAAANYAAREFGVHSAMSAARAGKLCPHAAFLRPRMKLYMQVSAQIREIFHRYTPLVEPLSLDEAFLDVAGCESLFGPAETIGRRIRDEIAGELRLAASVGVAPNKFLAKIASDLKKPNGFVVVPPDGVQKFLDPLPVGRLWGVGRAGGRVFEKIGIHTIGQLRQLPEELLVDHFGSHGAHLARLSRGIDDRQVVPDRIAKSVSHETTFPENVCDPHVLQAWLLDLTEQVAMRIRRRSLRGRTVHIKLRYADFHTITRATTLPQPTDLTREIWQAAKELLEERLPKRRLEVRLLGVGVSGFESGNTRQLSLFPDESQEAHSQVDQAADKIRERFGNEALLRGSGLIAGRSLRQKPTDPTHDGH</sequence>
<evidence type="ECO:0000256" key="11">
    <source>
        <dbReference type="ARBA" id="ARBA00022842"/>
    </source>
</evidence>
<keyword evidence="9 16" id="KW-0479">Metal-binding</keyword>
<comment type="catalytic activity">
    <reaction evidence="15 16">
        <text>DNA(n) + a 2'-deoxyribonucleoside 5'-triphosphate = DNA(n+1) + diphosphate</text>
        <dbReference type="Rhea" id="RHEA:22508"/>
        <dbReference type="Rhea" id="RHEA-COMP:17339"/>
        <dbReference type="Rhea" id="RHEA-COMP:17340"/>
        <dbReference type="ChEBI" id="CHEBI:33019"/>
        <dbReference type="ChEBI" id="CHEBI:61560"/>
        <dbReference type="ChEBI" id="CHEBI:173112"/>
        <dbReference type="EC" id="2.7.7.7"/>
    </reaction>
</comment>
<dbReference type="GO" id="GO:0003887">
    <property type="term" value="F:DNA-directed DNA polymerase activity"/>
    <property type="evidence" value="ECO:0007669"/>
    <property type="project" value="UniProtKB-UniRule"/>
</dbReference>
<dbReference type="PANTHER" id="PTHR11076">
    <property type="entry name" value="DNA REPAIR POLYMERASE UMUC / TRANSFERASE FAMILY MEMBER"/>
    <property type="match status" value="1"/>
</dbReference>
<evidence type="ECO:0000256" key="6">
    <source>
        <dbReference type="ARBA" id="ARBA00022679"/>
    </source>
</evidence>
<dbReference type="GO" id="GO:0000287">
    <property type="term" value="F:magnesium ion binding"/>
    <property type="evidence" value="ECO:0007669"/>
    <property type="project" value="UniProtKB-UniRule"/>
</dbReference>
<evidence type="ECO:0000313" key="18">
    <source>
        <dbReference type="EMBL" id="QDU40052.1"/>
    </source>
</evidence>
<evidence type="ECO:0000313" key="19">
    <source>
        <dbReference type="Proteomes" id="UP000320496"/>
    </source>
</evidence>
<comment type="similarity">
    <text evidence="2 16">Belongs to the DNA polymerase type-Y family.</text>
</comment>
<comment type="subunit">
    <text evidence="3 16">Monomer.</text>
</comment>
<dbReference type="InterPro" id="IPR024728">
    <property type="entry name" value="PolY_HhH_motif"/>
</dbReference>
<feature type="active site" evidence="16">
    <location>
        <position position="102"/>
    </location>
</feature>
<keyword evidence="10 16" id="KW-0227">DNA damage</keyword>
<evidence type="ECO:0000256" key="5">
    <source>
        <dbReference type="ARBA" id="ARBA00022490"/>
    </source>
</evidence>
<dbReference type="GO" id="GO:0009432">
    <property type="term" value="P:SOS response"/>
    <property type="evidence" value="ECO:0007669"/>
    <property type="project" value="TreeGrafter"/>
</dbReference>
<protein>
    <recommendedName>
        <fullName evidence="16">DNA polymerase IV</fullName>
        <shortName evidence="16">Pol IV</shortName>
        <ecNumber evidence="16">2.7.7.7</ecNumber>
    </recommendedName>
</protein>
<evidence type="ECO:0000256" key="8">
    <source>
        <dbReference type="ARBA" id="ARBA00022705"/>
    </source>
</evidence>
<dbReference type="CDD" id="cd03586">
    <property type="entry name" value="PolY_Pol_IV_kappa"/>
    <property type="match status" value="1"/>
</dbReference>
<keyword evidence="6 16" id="KW-0808">Transferase</keyword>
<dbReference type="GO" id="GO:0003684">
    <property type="term" value="F:damaged DNA binding"/>
    <property type="evidence" value="ECO:0007669"/>
    <property type="project" value="InterPro"/>
</dbReference>
<dbReference type="InterPro" id="IPR017961">
    <property type="entry name" value="DNA_pol_Y-fam_little_finger"/>
</dbReference>
<evidence type="ECO:0000256" key="1">
    <source>
        <dbReference type="ARBA" id="ARBA00004496"/>
    </source>
</evidence>
<dbReference type="InterPro" id="IPR050116">
    <property type="entry name" value="DNA_polymerase-Y"/>
</dbReference>
<dbReference type="GO" id="GO:0042276">
    <property type="term" value="P:error-prone translesion synthesis"/>
    <property type="evidence" value="ECO:0007669"/>
    <property type="project" value="TreeGrafter"/>
</dbReference>
<dbReference type="GO" id="GO:0005829">
    <property type="term" value="C:cytosol"/>
    <property type="evidence" value="ECO:0007669"/>
    <property type="project" value="TreeGrafter"/>
</dbReference>
<evidence type="ECO:0000259" key="17">
    <source>
        <dbReference type="PROSITE" id="PS50173"/>
    </source>
</evidence>
<gene>
    <name evidence="16 18" type="primary">dinB</name>
    <name evidence="18" type="ORF">Mal4_44060</name>
</gene>
<dbReference type="HAMAP" id="MF_01113">
    <property type="entry name" value="DNApol_IV"/>
    <property type="match status" value="1"/>
</dbReference>
<dbReference type="Gene3D" id="3.30.1490.100">
    <property type="entry name" value="DNA polymerase, Y-family, little finger domain"/>
    <property type="match status" value="1"/>
</dbReference>
<evidence type="ECO:0000256" key="4">
    <source>
        <dbReference type="ARBA" id="ARBA00022457"/>
    </source>
</evidence>
<keyword evidence="11 16" id="KW-0460">Magnesium</keyword>
<evidence type="ECO:0000256" key="16">
    <source>
        <dbReference type="HAMAP-Rule" id="MF_01113"/>
    </source>
</evidence>
<dbReference type="NCBIfam" id="NF003015">
    <property type="entry name" value="PRK03858.1"/>
    <property type="match status" value="1"/>
</dbReference>
<dbReference type="InterPro" id="IPR001126">
    <property type="entry name" value="UmuC"/>
</dbReference>
<dbReference type="EMBL" id="CP036275">
    <property type="protein sequence ID" value="QDU40052.1"/>
    <property type="molecule type" value="Genomic_DNA"/>
</dbReference>
<feature type="domain" description="UmuC" evidence="17">
    <location>
        <begin position="2"/>
        <end position="183"/>
    </location>
</feature>
<keyword evidence="5 16" id="KW-0963">Cytoplasm</keyword>
<keyword evidence="7 16" id="KW-0548">Nucleotidyltransferase</keyword>
<dbReference type="InterPro" id="IPR043502">
    <property type="entry name" value="DNA/RNA_pol_sf"/>
</dbReference>
<dbReference type="Pfam" id="PF11799">
    <property type="entry name" value="IMS_C"/>
    <property type="match status" value="1"/>
</dbReference>
<evidence type="ECO:0000256" key="3">
    <source>
        <dbReference type="ARBA" id="ARBA00011245"/>
    </source>
</evidence>
<accession>A0A517ZC70</accession>
<dbReference type="EC" id="2.7.7.7" evidence="16"/>
<dbReference type="InterPro" id="IPR043128">
    <property type="entry name" value="Rev_trsase/Diguanyl_cyclase"/>
</dbReference>
<reference evidence="18 19" key="1">
    <citation type="submission" date="2019-02" db="EMBL/GenBank/DDBJ databases">
        <title>Deep-cultivation of Planctomycetes and their phenomic and genomic characterization uncovers novel biology.</title>
        <authorList>
            <person name="Wiegand S."/>
            <person name="Jogler M."/>
            <person name="Boedeker C."/>
            <person name="Pinto D."/>
            <person name="Vollmers J."/>
            <person name="Rivas-Marin E."/>
            <person name="Kohn T."/>
            <person name="Peeters S.H."/>
            <person name="Heuer A."/>
            <person name="Rast P."/>
            <person name="Oberbeckmann S."/>
            <person name="Bunk B."/>
            <person name="Jeske O."/>
            <person name="Meyerdierks A."/>
            <person name="Storesund J.E."/>
            <person name="Kallscheuer N."/>
            <person name="Luecker S."/>
            <person name="Lage O.M."/>
            <person name="Pohl T."/>
            <person name="Merkel B.J."/>
            <person name="Hornburger P."/>
            <person name="Mueller R.-W."/>
            <person name="Bruemmer F."/>
            <person name="Labrenz M."/>
            <person name="Spormann A.M."/>
            <person name="Op den Camp H."/>
            <person name="Overmann J."/>
            <person name="Amann R."/>
            <person name="Jetten M.S.M."/>
            <person name="Mascher T."/>
            <person name="Medema M.H."/>
            <person name="Devos D.P."/>
            <person name="Kaster A.-K."/>
            <person name="Ovreas L."/>
            <person name="Rohde M."/>
            <person name="Galperin M.Y."/>
            <person name="Jogler C."/>
        </authorList>
    </citation>
    <scope>NUCLEOTIDE SEQUENCE [LARGE SCALE GENOMIC DNA]</scope>
    <source>
        <strain evidence="18 19">Mal4</strain>
    </source>
</reference>
<dbReference type="Pfam" id="PF00817">
    <property type="entry name" value="IMS"/>
    <property type="match status" value="1"/>
</dbReference>
<dbReference type="RefSeq" id="WP_145371174.1">
    <property type="nucleotide sequence ID" value="NZ_CP036275.1"/>
</dbReference>
<evidence type="ECO:0000256" key="14">
    <source>
        <dbReference type="ARBA" id="ARBA00023204"/>
    </source>
</evidence>
<evidence type="ECO:0000256" key="7">
    <source>
        <dbReference type="ARBA" id="ARBA00022695"/>
    </source>
</evidence>
<dbReference type="InterPro" id="IPR022880">
    <property type="entry name" value="DNApol_IV"/>
</dbReference>
<evidence type="ECO:0000256" key="15">
    <source>
        <dbReference type="ARBA" id="ARBA00049244"/>
    </source>
</evidence>
<organism evidence="18 19">
    <name type="scientific">Maioricimonas rarisocia</name>
    <dbReference type="NCBI Taxonomy" id="2528026"/>
    <lineage>
        <taxon>Bacteria</taxon>
        <taxon>Pseudomonadati</taxon>
        <taxon>Planctomycetota</taxon>
        <taxon>Planctomycetia</taxon>
        <taxon>Planctomycetales</taxon>
        <taxon>Planctomycetaceae</taxon>
        <taxon>Maioricimonas</taxon>
    </lineage>
</organism>
<dbReference type="PROSITE" id="PS50173">
    <property type="entry name" value="UMUC"/>
    <property type="match status" value="1"/>
</dbReference>
<name>A0A517ZC70_9PLAN</name>
<feature type="binding site" evidence="16">
    <location>
        <position position="6"/>
    </location>
    <ligand>
        <name>Mg(2+)</name>
        <dbReference type="ChEBI" id="CHEBI:18420"/>
    </ligand>
</feature>
<dbReference type="NCBIfam" id="NF002751">
    <property type="entry name" value="PRK02794.1"/>
    <property type="match status" value="1"/>
</dbReference>
<comment type="cofactor">
    <cofactor evidence="16">
        <name>Mg(2+)</name>
        <dbReference type="ChEBI" id="CHEBI:18420"/>
    </cofactor>
    <text evidence="16">Binds 2 magnesium ions per subunit.</text>
</comment>
<dbReference type="Proteomes" id="UP000320496">
    <property type="component" value="Chromosome"/>
</dbReference>
<keyword evidence="4 16" id="KW-0515">Mutator protein</keyword>
<proteinExistence type="inferred from homology"/>
<evidence type="ECO:0000256" key="2">
    <source>
        <dbReference type="ARBA" id="ARBA00010945"/>
    </source>
</evidence>
<feature type="binding site" evidence="16">
    <location>
        <position position="101"/>
    </location>
    <ligand>
        <name>Mg(2+)</name>
        <dbReference type="ChEBI" id="CHEBI:18420"/>
    </ligand>
</feature>
<comment type="subcellular location">
    <subcellularLocation>
        <location evidence="1 16">Cytoplasm</location>
    </subcellularLocation>
</comment>
<keyword evidence="12 16" id="KW-0239">DNA-directed DNA polymerase</keyword>
<dbReference type="Gene3D" id="1.10.150.20">
    <property type="entry name" value="5' to 3' exonuclease, C-terminal subdomain"/>
    <property type="match status" value="1"/>
</dbReference>
<feature type="site" description="Substrate discrimination" evidence="16">
    <location>
        <position position="11"/>
    </location>
</feature>
<dbReference type="AlphaFoldDB" id="A0A517ZC70"/>
<dbReference type="FunFam" id="3.40.1170.60:FF:000001">
    <property type="entry name" value="DNA polymerase IV"/>
    <property type="match status" value="1"/>
</dbReference>
<dbReference type="FunFam" id="3.30.1490.100:FF:000004">
    <property type="entry name" value="DNA polymerase IV"/>
    <property type="match status" value="1"/>
</dbReference>
<dbReference type="OrthoDB" id="9808813at2"/>
<dbReference type="GO" id="GO:0006281">
    <property type="term" value="P:DNA repair"/>
    <property type="evidence" value="ECO:0007669"/>
    <property type="project" value="UniProtKB-UniRule"/>
</dbReference>
<keyword evidence="19" id="KW-1185">Reference proteome</keyword>
<evidence type="ECO:0000256" key="10">
    <source>
        <dbReference type="ARBA" id="ARBA00022763"/>
    </source>
</evidence>
<dbReference type="NCBIfam" id="NF002677">
    <property type="entry name" value="PRK02406.1"/>
    <property type="match status" value="1"/>
</dbReference>
<evidence type="ECO:0000256" key="12">
    <source>
        <dbReference type="ARBA" id="ARBA00022932"/>
    </source>
</evidence>
<dbReference type="SUPFAM" id="SSF56672">
    <property type="entry name" value="DNA/RNA polymerases"/>
    <property type="match status" value="1"/>
</dbReference>
<dbReference type="Gene3D" id="3.40.1170.60">
    <property type="match status" value="1"/>
</dbReference>
<keyword evidence="8 16" id="KW-0235">DNA replication</keyword>
<dbReference type="InterPro" id="IPR036775">
    <property type="entry name" value="DNA_pol_Y-fam_lit_finger_sf"/>
</dbReference>
<comment type="function">
    <text evidence="16">Poorly processive, error-prone DNA polymerase involved in untargeted mutagenesis. Copies undamaged DNA at stalled replication forks, which arise in vivo from mismatched or misaligned primer ends. These misaligned primers can be extended by PolIV. Exhibits no 3'-5' exonuclease (proofreading) activity. May be involved in translesional synthesis, in conjunction with the beta clamp from PolIII.</text>
</comment>
<dbReference type="GO" id="GO:0006261">
    <property type="term" value="P:DNA-templated DNA replication"/>
    <property type="evidence" value="ECO:0007669"/>
    <property type="project" value="UniProtKB-UniRule"/>
</dbReference>
<evidence type="ECO:0000256" key="13">
    <source>
        <dbReference type="ARBA" id="ARBA00023125"/>
    </source>
</evidence>
<dbReference type="Pfam" id="PF11798">
    <property type="entry name" value="IMS_HHH"/>
    <property type="match status" value="1"/>
</dbReference>
<dbReference type="Gene3D" id="3.30.70.270">
    <property type="match status" value="1"/>
</dbReference>
<evidence type="ECO:0000256" key="9">
    <source>
        <dbReference type="ARBA" id="ARBA00022723"/>
    </source>
</evidence>
<keyword evidence="13 16" id="KW-0238">DNA-binding</keyword>
<dbReference type="SUPFAM" id="SSF100879">
    <property type="entry name" value="Lesion bypass DNA polymerase (Y-family), little finger domain"/>
    <property type="match status" value="1"/>
</dbReference>